<reference evidence="1" key="1">
    <citation type="submission" date="2020-03" db="EMBL/GenBank/DDBJ databases">
        <title>The deep terrestrial virosphere.</title>
        <authorList>
            <person name="Holmfeldt K."/>
            <person name="Nilsson E."/>
            <person name="Simone D."/>
            <person name="Lopez-Fernandez M."/>
            <person name="Wu X."/>
            <person name="de Brujin I."/>
            <person name="Lundin D."/>
            <person name="Andersson A."/>
            <person name="Bertilsson S."/>
            <person name="Dopson M."/>
        </authorList>
    </citation>
    <scope>NUCLEOTIDE SEQUENCE</scope>
    <source>
        <strain evidence="1">MM415B00505</strain>
    </source>
</reference>
<proteinExistence type="predicted"/>
<protein>
    <submittedName>
        <fullName evidence="1">Uncharacterized protein</fullName>
    </submittedName>
</protein>
<name>A0A6M3J5E6_9ZZZZ</name>
<dbReference type="EMBL" id="MT141518">
    <property type="protein sequence ID" value="QJA64381.1"/>
    <property type="molecule type" value="Genomic_DNA"/>
</dbReference>
<organism evidence="1">
    <name type="scientific">viral metagenome</name>
    <dbReference type="NCBI Taxonomy" id="1070528"/>
    <lineage>
        <taxon>unclassified sequences</taxon>
        <taxon>metagenomes</taxon>
        <taxon>organismal metagenomes</taxon>
    </lineage>
</organism>
<dbReference type="AlphaFoldDB" id="A0A6M3J5E6"/>
<evidence type="ECO:0000313" key="1">
    <source>
        <dbReference type="EMBL" id="QJA64381.1"/>
    </source>
</evidence>
<gene>
    <name evidence="1" type="ORF">MM415B00505_0045</name>
</gene>
<accession>A0A6M3J5E6</accession>
<sequence>MIPEAALEIIMNDLDMETVARLAGLNLDPPKRYYRCDNCTHRFRSSAKPEDILDTACQYCEGGSIILDKKEGV</sequence>